<accession>A0A9Q1BAP2</accession>
<protein>
    <submittedName>
        <fullName evidence="1">Uncharacterized protein</fullName>
    </submittedName>
</protein>
<dbReference type="AlphaFoldDB" id="A0A9Q1BAP2"/>
<sequence>MIQSTITSVKALRNDNAFKTKLKRAKEIAMEEGANTSFEVERVRHRKKVPGETSFDEPIADSERKFKTQVYFALFDTLIQEFNSRFSDLINQSRNSHAFSLIT</sequence>
<dbReference type="OrthoDB" id="6598850at2759"/>
<evidence type="ECO:0000313" key="2">
    <source>
        <dbReference type="Proteomes" id="UP001152320"/>
    </source>
</evidence>
<dbReference type="EMBL" id="JAIZAY010000022">
    <property type="protein sequence ID" value="KAJ8020946.1"/>
    <property type="molecule type" value="Genomic_DNA"/>
</dbReference>
<reference evidence="1" key="1">
    <citation type="submission" date="2021-10" db="EMBL/GenBank/DDBJ databases">
        <title>Tropical sea cucumber genome reveals ecological adaptation and Cuvierian tubules defense mechanism.</title>
        <authorList>
            <person name="Chen T."/>
        </authorList>
    </citation>
    <scope>NUCLEOTIDE SEQUENCE</scope>
    <source>
        <strain evidence="1">Nanhai2018</strain>
        <tissue evidence="1">Muscle</tissue>
    </source>
</reference>
<evidence type="ECO:0000313" key="1">
    <source>
        <dbReference type="EMBL" id="KAJ8020946.1"/>
    </source>
</evidence>
<comment type="caution">
    <text evidence="1">The sequence shown here is derived from an EMBL/GenBank/DDBJ whole genome shotgun (WGS) entry which is preliminary data.</text>
</comment>
<name>A0A9Q1BAP2_HOLLE</name>
<dbReference type="Proteomes" id="UP001152320">
    <property type="component" value="Chromosome 22"/>
</dbReference>
<keyword evidence="2" id="KW-1185">Reference proteome</keyword>
<proteinExistence type="predicted"/>
<organism evidence="1 2">
    <name type="scientific">Holothuria leucospilota</name>
    <name type="common">Black long sea cucumber</name>
    <name type="synonym">Mertensiothuria leucospilota</name>
    <dbReference type="NCBI Taxonomy" id="206669"/>
    <lineage>
        <taxon>Eukaryota</taxon>
        <taxon>Metazoa</taxon>
        <taxon>Echinodermata</taxon>
        <taxon>Eleutherozoa</taxon>
        <taxon>Echinozoa</taxon>
        <taxon>Holothuroidea</taxon>
        <taxon>Aspidochirotacea</taxon>
        <taxon>Aspidochirotida</taxon>
        <taxon>Holothuriidae</taxon>
        <taxon>Holothuria</taxon>
    </lineage>
</organism>
<gene>
    <name evidence="1" type="ORF">HOLleu_40679</name>
</gene>